<dbReference type="AlphaFoldDB" id="A0A7W8Q2P5"/>
<proteinExistence type="predicted"/>
<organism evidence="1 2">
    <name type="scientific">Paraburkholderia atlantica</name>
    <dbReference type="NCBI Taxonomy" id="2654982"/>
    <lineage>
        <taxon>Bacteria</taxon>
        <taxon>Pseudomonadati</taxon>
        <taxon>Pseudomonadota</taxon>
        <taxon>Betaproteobacteria</taxon>
        <taxon>Burkholderiales</taxon>
        <taxon>Burkholderiaceae</taxon>
        <taxon>Paraburkholderia</taxon>
    </lineage>
</organism>
<sequence length="78" mass="8175">MTPGPLDLTRQFPDSRALPFIGRSHMHSKEPSQGIHGHVNVAALFARVTVVTCARPALAGRPLAFAHPAGIPGPTESG</sequence>
<dbReference type="EMBL" id="JACHDD010000001">
    <property type="protein sequence ID" value="MBB5422581.1"/>
    <property type="molecule type" value="Genomic_DNA"/>
</dbReference>
<protein>
    <submittedName>
        <fullName evidence="1">Uncharacterized protein</fullName>
    </submittedName>
</protein>
<name>A0A7W8Q2P5_PARAM</name>
<dbReference type="Proteomes" id="UP000592780">
    <property type="component" value="Unassembled WGS sequence"/>
</dbReference>
<accession>A0A7W8Q2P5</accession>
<gene>
    <name evidence="1" type="ORF">HDG40_000722</name>
</gene>
<evidence type="ECO:0000313" key="1">
    <source>
        <dbReference type="EMBL" id="MBB5422581.1"/>
    </source>
</evidence>
<evidence type="ECO:0000313" key="2">
    <source>
        <dbReference type="Proteomes" id="UP000592780"/>
    </source>
</evidence>
<keyword evidence="2" id="KW-1185">Reference proteome</keyword>
<reference evidence="1 2" key="1">
    <citation type="submission" date="2020-08" db="EMBL/GenBank/DDBJ databases">
        <title>Genomic Encyclopedia of Type Strains, Phase IV (KMG-V): Genome sequencing to study the core and pangenomes of soil and plant-associated prokaryotes.</title>
        <authorList>
            <person name="Whitman W."/>
        </authorList>
    </citation>
    <scope>NUCLEOTIDE SEQUENCE [LARGE SCALE GENOMIC DNA]</scope>
    <source>
        <strain evidence="1 2">JPY158</strain>
    </source>
</reference>
<comment type="caution">
    <text evidence="1">The sequence shown here is derived from an EMBL/GenBank/DDBJ whole genome shotgun (WGS) entry which is preliminary data.</text>
</comment>